<organism evidence="1 2">
    <name type="scientific">Acidihalobacter prosperus</name>
    <dbReference type="NCBI Taxonomy" id="160660"/>
    <lineage>
        <taxon>Bacteria</taxon>
        <taxon>Pseudomonadati</taxon>
        <taxon>Pseudomonadota</taxon>
        <taxon>Gammaproteobacteria</taxon>
        <taxon>Chromatiales</taxon>
        <taxon>Ectothiorhodospiraceae</taxon>
        <taxon>Acidihalobacter</taxon>
    </lineage>
</organism>
<protein>
    <submittedName>
        <fullName evidence="1">Uncharacterized protein</fullName>
    </submittedName>
</protein>
<dbReference type="RefSeq" id="WP_038088348.1">
    <property type="nucleotide sequence ID" value="NZ_JQSG02000002.1"/>
</dbReference>
<name>A0A1A6C6E5_9GAMM</name>
<dbReference type="OrthoDB" id="5785493at2"/>
<proteinExistence type="predicted"/>
<sequence>MPREEALAYPRKVTYNFSQWGADQPVSLFVDGVRHFGVLKAGRGEPPYQVVLSEVFEHGASRRIAPRTLELHDLGDLHFLHQHGH</sequence>
<reference evidence="1 2" key="1">
    <citation type="journal article" date="2014" name="Genome Announc.">
        <title>Draft Genome Sequence of the Iron-Oxidizing, Acidophilic, and Halotolerant 'Thiobacillus prosperus' Type Strain DSM 5130.</title>
        <authorList>
            <person name="Ossandon F.J."/>
            <person name="Cardenas J.P."/>
            <person name="Corbett M."/>
            <person name="Quatrini R."/>
            <person name="Holmes D.S."/>
            <person name="Watkin E."/>
        </authorList>
    </citation>
    <scope>NUCLEOTIDE SEQUENCE [LARGE SCALE GENOMIC DNA]</scope>
    <source>
        <strain evidence="1 2">DSM 5130</strain>
    </source>
</reference>
<evidence type="ECO:0000313" key="2">
    <source>
        <dbReference type="Proteomes" id="UP000029273"/>
    </source>
</evidence>
<dbReference type="EMBL" id="JQSG02000002">
    <property type="protein sequence ID" value="OBS10110.1"/>
    <property type="molecule type" value="Genomic_DNA"/>
</dbReference>
<comment type="caution">
    <text evidence="1">The sequence shown here is derived from an EMBL/GenBank/DDBJ whole genome shotgun (WGS) entry which is preliminary data.</text>
</comment>
<gene>
    <name evidence="1" type="ORF">Thpro_021160</name>
</gene>
<dbReference type="Proteomes" id="UP000029273">
    <property type="component" value="Unassembled WGS sequence"/>
</dbReference>
<accession>A0A1A6C6E5</accession>
<keyword evidence="2" id="KW-1185">Reference proteome</keyword>
<evidence type="ECO:0000313" key="1">
    <source>
        <dbReference type="EMBL" id="OBS10110.1"/>
    </source>
</evidence>
<dbReference type="AlphaFoldDB" id="A0A1A6C6E5"/>